<dbReference type="InterPro" id="IPR045931">
    <property type="entry name" value="DUF6350"/>
</dbReference>
<keyword evidence="2" id="KW-0472">Membrane</keyword>
<name>A0A3S4XZG4_9ACTN</name>
<feature type="transmembrane region" description="Helical" evidence="2">
    <location>
        <begin position="372"/>
        <end position="394"/>
    </location>
</feature>
<keyword evidence="2" id="KW-1133">Transmembrane helix</keyword>
<evidence type="ECO:0000313" key="4">
    <source>
        <dbReference type="Proteomes" id="UP000273044"/>
    </source>
</evidence>
<feature type="region of interest" description="Disordered" evidence="1">
    <location>
        <begin position="402"/>
        <end position="427"/>
    </location>
</feature>
<feature type="transmembrane region" description="Helical" evidence="2">
    <location>
        <begin position="30"/>
        <end position="48"/>
    </location>
</feature>
<feature type="transmembrane region" description="Helical" evidence="2">
    <location>
        <begin position="195"/>
        <end position="218"/>
    </location>
</feature>
<protein>
    <submittedName>
        <fullName evidence="3">Uncharacterized protein</fullName>
    </submittedName>
</protein>
<accession>A0A3S4XZG4</accession>
<reference evidence="3 4" key="1">
    <citation type="submission" date="2018-12" db="EMBL/GenBank/DDBJ databases">
        <authorList>
            <consortium name="Pathogen Informatics"/>
        </authorList>
    </citation>
    <scope>NUCLEOTIDE SEQUENCE [LARGE SCALE GENOMIC DNA]</scope>
    <source>
        <strain evidence="3 4">NCTC12967</strain>
    </source>
</reference>
<evidence type="ECO:0000313" key="3">
    <source>
        <dbReference type="EMBL" id="VEH70747.1"/>
    </source>
</evidence>
<gene>
    <name evidence="3" type="ORF">NCTC12967_02053</name>
</gene>
<feature type="transmembrane region" description="Helical" evidence="2">
    <location>
        <begin position="93"/>
        <end position="114"/>
    </location>
</feature>
<feature type="transmembrane region" description="Helical" evidence="2">
    <location>
        <begin position="301"/>
        <end position="321"/>
    </location>
</feature>
<organism evidence="3 4">
    <name type="scientific">Arachnia propionica</name>
    <dbReference type="NCBI Taxonomy" id="1750"/>
    <lineage>
        <taxon>Bacteria</taxon>
        <taxon>Bacillati</taxon>
        <taxon>Actinomycetota</taxon>
        <taxon>Actinomycetes</taxon>
        <taxon>Propionibacteriales</taxon>
        <taxon>Propionibacteriaceae</taxon>
        <taxon>Arachnia</taxon>
    </lineage>
</organism>
<dbReference type="EMBL" id="LR134406">
    <property type="protein sequence ID" value="VEH70747.1"/>
    <property type="molecule type" value="Genomic_DNA"/>
</dbReference>
<keyword evidence="2" id="KW-0812">Transmembrane</keyword>
<feature type="transmembrane region" description="Helical" evidence="2">
    <location>
        <begin position="158"/>
        <end position="175"/>
    </location>
</feature>
<feature type="compositionally biased region" description="Basic and acidic residues" evidence="1">
    <location>
        <begin position="402"/>
        <end position="413"/>
    </location>
</feature>
<dbReference type="Proteomes" id="UP000273044">
    <property type="component" value="Chromosome"/>
</dbReference>
<dbReference type="Pfam" id="PF19877">
    <property type="entry name" value="DUF6350"/>
    <property type="match status" value="1"/>
</dbReference>
<evidence type="ECO:0000256" key="2">
    <source>
        <dbReference type="SAM" id="Phobius"/>
    </source>
</evidence>
<evidence type="ECO:0000256" key="1">
    <source>
        <dbReference type="SAM" id="MobiDB-lite"/>
    </source>
</evidence>
<proteinExistence type="predicted"/>
<dbReference type="AlphaFoldDB" id="A0A3S4XZG4"/>
<feature type="transmembrane region" description="Helical" evidence="2">
    <location>
        <begin position="333"/>
        <end position="352"/>
    </location>
</feature>
<feature type="transmembrane region" description="Helical" evidence="2">
    <location>
        <begin position="238"/>
        <end position="260"/>
    </location>
</feature>
<sequence>MAERGSRHRMIAVDVAEAARVARPQMTIPWFTLAPLGALAVVAGGWLLMAGPAALGWLTSPNSQLSDALGLASRVLLLANGSVTVIGGQLVSIAPLGLSMVLILLGIPVAGLAARSALDETADLRMLVLKTGGTYAGTYVVSITLIAFIVPETSVIRALLGSLLLGGLSGFWGAARAVGYDPGEQWPAGLRSLPRAVGVAALTGVGTGAALLAVVLVLGRDRIAGISDGLGGDFTAGILLIVMQLVWLPNLVIWAMAWALGAGVTLGEGTLLNMNGTSLGFLPSIPVLGAVPEPGPVPDLAWLWLLGGAVAGALAGLIVTLNRSSERFYETALAGGLAGIAAGVLLFLLAWFSSGGLGTQRLSHLGVGLGSLVITAPCILGLAGLVTGLAVGLARREWPTWRRADPEAGEKTTRQRRGSGSGAPGKN</sequence>
<feature type="transmembrane region" description="Helical" evidence="2">
    <location>
        <begin position="134"/>
        <end position="151"/>
    </location>
</feature>
<keyword evidence="4" id="KW-1185">Reference proteome</keyword>